<protein>
    <recommendedName>
        <fullName evidence="4">DUF2490 domain-containing protein</fullName>
    </recommendedName>
</protein>
<accession>A0AAW8J752</accession>
<dbReference type="AlphaFoldDB" id="A0AAW8J752"/>
<dbReference type="RefSeq" id="WP_308975806.1">
    <property type="nucleotide sequence ID" value="NZ_JAVIDL010000015.1"/>
</dbReference>
<name>A0AAW8J752_9GAMM</name>
<proteinExistence type="predicted"/>
<comment type="caution">
    <text evidence="2">The sequence shown here is derived from an EMBL/GenBank/DDBJ whole genome shotgun (WGS) entry which is preliminary data.</text>
</comment>
<evidence type="ECO:0000313" key="3">
    <source>
        <dbReference type="Proteomes" id="UP001243844"/>
    </source>
</evidence>
<evidence type="ECO:0000256" key="1">
    <source>
        <dbReference type="SAM" id="SignalP"/>
    </source>
</evidence>
<dbReference type="EMBL" id="JAVIDL010000015">
    <property type="protein sequence ID" value="MDQ8935941.1"/>
    <property type="molecule type" value="Genomic_DNA"/>
</dbReference>
<reference evidence="2" key="1">
    <citation type="submission" date="2023-08" db="EMBL/GenBank/DDBJ databases">
        <title>Emergence of clinically-relevant ST2 carbapenem-resistant Acinetobacter baumannii strains in hospital sewages in Zhejiang, East of China.</title>
        <authorList>
            <person name="Kaichao C."/>
            <person name="Zhang R."/>
        </authorList>
    </citation>
    <scope>NUCLEOTIDE SEQUENCE</scope>
    <source>
        <strain evidence="2">M-RB-37</strain>
    </source>
</reference>
<gene>
    <name evidence="2" type="ORF">RFH47_09370</name>
</gene>
<feature type="signal peptide" evidence="1">
    <location>
        <begin position="1"/>
        <end position="20"/>
    </location>
</feature>
<keyword evidence="1" id="KW-0732">Signal</keyword>
<dbReference type="Proteomes" id="UP001243844">
    <property type="component" value="Unassembled WGS sequence"/>
</dbReference>
<organism evidence="2 3">
    <name type="scientific">Acinetobacter rudis</name>
    <dbReference type="NCBI Taxonomy" id="632955"/>
    <lineage>
        <taxon>Bacteria</taxon>
        <taxon>Pseudomonadati</taxon>
        <taxon>Pseudomonadota</taxon>
        <taxon>Gammaproteobacteria</taxon>
        <taxon>Moraxellales</taxon>
        <taxon>Moraxellaceae</taxon>
        <taxon>Acinetobacter</taxon>
    </lineage>
</organism>
<evidence type="ECO:0000313" key="2">
    <source>
        <dbReference type="EMBL" id="MDQ8935941.1"/>
    </source>
</evidence>
<sequence>MKYKLISLLSALTFSPLIYADNNTDHTWEGPVKVNLNLYAFAADANGEIQKGKVHYDVDQPFKDSLDYLDETYMAHLDISKGRWGVFYDTQMAKLSTEESLAHIPIAAFVKQKRQSLGAYYQAYVSERNANNNYPRFIVEPMIGIHRTELKSQLSALNHSSQVNADWDEVFWGSRFKYNFDSPVNLAAEMSFGAEDTRSVQMYAGYRQEIFKRPVNFRIGYRYFEQDHHSGDFKWHITQHGPVIGVNLPIF</sequence>
<feature type="chain" id="PRO_5043611535" description="DUF2490 domain-containing protein" evidence="1">
    <location>
        <begin position="21"/>
        <end position="251"/>
    </location>
</feature>
<evidence type="ECO:0008006" key="4">
    <source>
        <dbReference type="Google" id="ProtNLM"/>
    </source>
</evidence>